<dbReference type="CTD" id="9616"/>
<dbReference type="AlphaFoldDB" id="A0A6P8SDC0"/>
<dbReference type="GO" id="GO:0006913">
    <property type="term" value="P:nucleocytoplasmic transport"/>
    <property type="evidence" value="ECO:0007669"/>
    <property type="project" value="TreeGrafter"/>
</dbReference>
<evidence type="ECO:0000256" key="2">
    <source>
        <dbReference type="ARBA" id="ARBA00022614"/>
    </source>
</evidence>
<dbReference type="RefSeq" id="XP_033814772.1">
    <property type="nucleotide sequence ID" value="XM_033958881.1"/>
</dbReference>
<dbReference type="PANTHER" id="PTHR24113">
    <property type="entry name" value="RAN GTPASE-ACTIVATING PROTEIN 1"/>
    <property type="match status" value="1"/>
</dbReference>
<evidence type="ECO:0000256" key="1">
    <source>
        <dbReference type="ARBA" id="ARBA00022468"/>
    </source>
</evidence>
<evidence type="ECO:0000256" key="3">
    <source>
        <dbReference type="ARBA" id="ARBA00022737"/>
    </source>
</evidence>
<dbReference type="GO" id="GO:0005829">
    <property type="term" value="C:cytosol"/>
    <property type="evidence" value="ECO:0007669"/>
    <property type="project" value="TreeGrafter"/>
</dbReference>
<dbReference type="SUPFAM" id="SSF52047">
    <property type="entry name" value="RNI-like"/>
    <property type="match status" value="1"/>
</dbReference>
<name>A0A6P8SDC0_GEOSA</name>
<dbReference type="InterPro" id="IPR027038">
    <property type="entry name" value="RanGap"/>
</dbReference>
<dbReference type="Gene3D" id="3.80.10.10">
    <property type="entry name" value="Ribonuclease Inhibitor"/>
    <property type="match status" value="2"/>
</dbReference>
<gene>
    <name evidence="5 6" type="primary">RNF7</name>
</gene>
<evidence type="ECO:0000313" key="5">
    <source>
        <dbReference type="RefSeq" id="XP_033814772.1"/>
    </source>
</evidence>
<dbReference type="OrthoDB" id="120976at2759"/>
<proteinExistence type="predicted"/>
<sequence length="474" mass="52529">MQQSGGSIAEQQQQLHSMCDRERTWSSTAGERRSTGYGGCCGWRHSWTCWCSTWHWTSTGYGITMPGKKRRKQKESSFLDISILKKFLHTYEQHCEETQSSLSPTIKKSLSNCISNEVAITKFVLSSHETIPEGHPPVLFKPLVTTIRNLRYMLGKELCIWGILLSNLDIVSLALMLELNGRTIYPFHNLEMIDCGIDVWSMERLGKALSFSNLVSIVLDYNKFGDEGVKGLVLGLDGNKKLLSLSLCYCNLGTESGSVLGQVIAQTAIQELYLNGNYLQCSGAVELINTISTYALGLSAERHTASETNTDFAHHILEATGSAGIHTAVSDLDVVPETHQPAIPEGTENIKKRIGKKKKKREAPVAGPWLAKLHLADNGIDGRGNEGEAGVLEFTQLLSYLIRYSNHLAELDLDHNCIGELPANDILEALVERKKGKLSDLEIKVTAQISLDAFTSILKNSKKLKSIKKKKKRL</sequence>
<dbReference type="InterPro" id="IPR001611">
    <property type="entry name" value="Leu-rich_rpt"/>
</dbReference>
<protein>
    <submittedName>
        <fullName evidence="5 6">RING-box protein 2 isoform X1</fullName>
    </submittedName>
</protein>
<accession>A0A6P8SDC0</accession>
<dbReference type="PANTHER" id="PTHR24113:SF12">
    <property type="entry name" value="RAN GTPASE-ACTIVATING PROTEIN 1"/>
    <property type="match status" value="1"/>
</dbReference>
<dbReference type="GO" id="GO:0031267">
    <property type="term" value="F:small GTPase binding"/>
    <property type="evidence" value="ECO:0007669"/>
    <property type="project" value="TreeGrafter"/>
</dbReference>
<dbReference type="KEGG" id="gsh:117366902"/>
<dbReference type="GO" id="GO:0048471">
    <property type="term" value="C:perinuclear region of cytoplasm"/>
    <property type="evidence" value="ECO:0007669"/>
    <property type="project" value="TreeGrafter"/>
</dbReference>
<dbReference type="GO" id="GO:0005634">
    <property type="term" value="C:nucleus"/>
    <property type="evidence" value="ECO:0007669"/>
    <property type="project" value="TreeGrafter"/>
</dbReference>
<organism evidence="4 6">
    <name type="scientific">Geotrypetes seraphini</name>
    <name type="common">Gaboon caecilian</name>
    <name type="synonym">Caecilia seraphini</name>
    <dbReference type="NCBI Taxonomy" id="260995"/>
    <lineage>
        <taxon>Eukaryota</taxon>
        <taxon>Metazoa</taxon>
        <taxon>Chordata</taxon>
        <taxon>Craniata</taxon>
        <taxon>Vertebrata</taxon>
        <taxon>Euteleostomi</taxon>
        <taxon>Amphibia</taxon>
        <taxon>Gymnophiona</taxon>
        <taxon>Geotrypetes</taxon>
    </lineage>
</organism>
<keyword evidence="4" id="KW-1185">Reference proteome</keyword>
<evidence type="ECO:0000313" key="4">
    <source>
        <dbReference type="Proteomes" id="UP000515159"/>
    </source>
</evidence>
<dbReference type="RefSeq" id="XP_033814773.1">
    <property type="nucleotide sequence ID" value="XM_033958882.1"/>
</dbReference>
<evidence type="ECO:0000313" key="6">
    <source>
        <dbReference type="RefSeq" id="XP_033814773.1"/>
    </source>
</evidence>
<dbReference type="InterPro" id="IPR032675">
    <property type="entry name" value="LRR_dom_sf"/>
</dbReference>
<dbReference type="SMART" id="SM00368">
    <property type="entry name" value="LRR_RI"/>
    <property type="match status" value="4"/>
</dbReference>
<keyword evidence="1" id="KW-0343">GTPase activation</keyword>
<dbReference type="Pfam" id="PF13516">
    <property type="entry name" value="LRR_6"/>
    <property type="match status" value="2"/>
</dbReference>
<reference evidence="5 6" key="1">
    <citation type="submission" date="2025-04" db="UniProtKB">
        <authorList>
            <consortium name="RefSeq"/>
        </authorList>
    </citation>
    <scope>IDENTIFICATION</scope>
</reference>
<dbReference type="Proteomes" id="UP000515159">
    <property type="component" value="Chromosome 9"/>
</dbReference>
<dbReference type="GeneID" id="117366902"/>
<keyword evidence="3" id="KW-0677">Repeat</keyword>
<dbReference type="PROSITE" id="PS51450">
    <property type="entry name" value="LRR"/>
    <property type="match status" value="1"/>
</dbReference>
<keyword evidence="2" id="KW-0433">Leucine-rich repeat</keyword>
<dbReference type="GO" id="GO:0005096">
    <property type="term" value="F:GTPase activator activity"/>
    <property type="evidence" value="ECO:0007669"/>
    <property type="project" value="UniProtKB-KW"/>
</dbReference>